<dbReference type="Proteomes" id="UP001500621">
    <property type="component" value="Unassembled WGS sequence"/>
</dbReference>
<evidence type="ECO:0000259" key="4">
    <source>
        <dbReference type="Pfam" id="PF11887"/>
    </source>
</evidence>
<dbReference type="NCBIfam" id="TIGR00996">
    <property type="entry name" value="Mtu_fam_mce"/>
    <property type="match status" value="1"/>
</dbReference>
<protein>
    <recommendedName>
        <fullName evidence="7">MCE family protein</fullName>
    </recommendedName>
</protein>
<comment type="caution">
    <text evidence="5">The sequence shown here is derived from an EMBL/GenBank/DDBJ whole genome shotgun (WGS) entry which is preliminary data.</text>
</comment>
<feature type="region of interest" description="Disordered" evidence="1">
    <location>
        <begin position="338"/>
        <end position="357"/>
    </location>
</feature>
<keyword evidence="2" id="KW-0732">Signal</keyword>
<dbReference type="Pfam" id="PF11887">
    <property type="entry name" value="Mce4_CUP1"/>
    <property type="match status" value="1"/>
</dbReference>
<evidence type="ECO:0000259" key="3">
    <source>
        <dbReference type="Pfam" id="PF02470"/>
    </source>
</evidence>
<gene>
    <name evidence="5" type="ORF">GCM10023226_29600</name>
</gene>
<dbReference type="RefSeq" id="WP_345267208.1">
    <property type="nucleotide sequence ID" value="NZ_BAABIM010000003.1"/>
</dbReference>
<dbReference type="InterPro" id="IPR005693">
    <property type="entry name" value="Mce"/>
</dbReference>
<dbReference type="Pfam" id="PF02470">
    <property type="entry name" value="MlaD"/>
    <property type="match status" value="1"/>
</dbReference>
<evidence type="ECO:0008006" key="7">
    <source>
        <dbReference type="Google" id="ProtNLM"/>
    </source>
</evidence>
<evidence type="ECO:0000313" key="6">
    <source>
        <dbReference type="Proteomes" id="UP001500621"/>
    </source>
</evidence>
<organism evidence="5 6">
    <name type="scientific">Nocardioides nanhaiensis</name>
    <dbReference type="NCBI Taxonomy" id="1476871"/>
    <lineage>
        <taxon>Bacteria</taxon>
        <taxon>Bacillati</taxon>
        <taxon>Actinomycetota</taxon>
        <taxon>Actinomycetes</taxon>
        <taxon>Propionibacteriales</taxon>
        <taxon>Nocardioidaceae</taxon>
        <taxon>Nocardioides</taxon>
    </lineage>
</organism>
<sequence>MSARLLRPLLVALVCVLAAATVGCVPTSNPLARTATITVFLPDTAGLFEGNDVGILGVPVGTVTDIEPEGTQVRVTLEVEADRAIPPDAGAVVVARSVATDRYVELTPVYRSGPELADGDVIPVERTRTPVDFDEVLGALETVATGISGSRQGTEAVRRLVEDGESALRGNGSRLNETVGSLADAVEGVSGQREEIAGALTALDLLVGDVADNASTTREFLDQVATASEILAAERGRFRRALVALERAVTTVSDFARTNREAVIETIGGTSRAFRTMLRKQRQLSEILEVFPLVLQNLQRAAPGDRLPTRVSPEILLPLGSELLDACEQVAAPLCELLGTDPGDRAPAGRAPSGGRR</sequence>
<feature type="signal peptide" evidence="2">
    <location>
        <begin position="1"/>
        <end position="20"/>
    </location>
</feature>
<feature type="chain" id="PRO_5045080487" description="MCE family protein" evidence="2">
    <location>
        <begin position="21"/>
        <end position="357"/>
    </location>
</feature>
<feature type="domain" description="Mce/MlaD" evidence="3">
    <location>
        <begin position="34"/>
        <end position="108"/>
    </location>
</feature>
<evidence type="ECO:0000313" key="5">
    <source>
        <dbReference type="EMBL" id="GAA4689778.1"/>
    </source>
</evidence>
<keyword evidence="6" id="KW-1185">Reference proteome</keyword>
<proteinExistence type="predicted"/>
<dbReference type="PROSITE" id="PS51257">
    <property type="entry name" value="PROKAR_LIPOPROTEIN"/>
    <property type="match status" value="1"/>
</dbReference>
<accession>A0ABP8WJZ2</accession>
<dbReference type="EMBL" id="BAABIM010000003">
    <property type="protein sequence ID" value="GAA4689778.1"/>
    <property type="molecule type" value="Genomic_DNA"/>
</dbReference>
<dbReference type="InterPro" id="IPR052336">
    <property type="entry name" value="MlaD_Phospholipid_Transporter"/>
</dbReference>
<feature type="domain" description="Mammalian cell entry C-terminal" evidence="4">
    <location>
        <begin position="113"/>
        <end position="281"/>
    </location>
</feature>
<dbReference type="InterPro" id="IPR024516">
    <property type="entry name" value="Mce_C"/>
</dbReference>
<dbReference type="InterPro" id="IPR003399">
    <property type="entry name" value="Mce/MlaD"/>
</dbReference>
<dbReference type="PANTHER" id="PTHR33371">
    <property type="entry name" value="INTERMEMBRANE PHOSPHOLIPID TRANSPORT SYSTEM BINDING PROTEIN MLAD-RELATED"/>
    <property type="match status" value="1"/>
</dbReference>
<reference evidence="6" key="1">
    <citation type="journal article" date="2019" name="Int. J. Syst. Evol. Microbiol.">
        <title>The Global Catalogue of Microorganisms (GCM) 10K type strain sequencing project: providing services to taxonomists for standard genome sequencing and annotation.</title>
        <authorList>
            <consortium name="The Broad Institute Genomics Platform"/>
            <consortium name="The Broad Institute Genome Sequencing Center for Infectious Disease"/>
            <person name="Wu L."/>
            <person name="Ma J."/>
        </authorList>
    </citation>
    <scope>NUCLEOTIDE SEQUENCE [LARGE SCALE GENOMIC DNA]</scope>
    <source>
        <strain evidence="6">JCM 18127</strain>
    </source>
</reference>
<name>A0ABP8WJZ2_9ACTN</name>
<evidence type="ECO:0000256" key="1">
    <source>
        <dbReference type="SAM" id="MobiDB-lite"/>
    </source>
</evidence>
<evidence type="ECO:0000256" key="2">
    <source>
        <dbReference type="SAM" id="SignalP"/>
    </source>
</evidence>
<dbReference type="PANTHER" id="PTHR33371:SF4">
    <property type="entry name" value="INTERMEMBRANE PHOSPHOLIPID TRANSPORT SYSTEM BINDING PROTEIN MLAD"/>
    <property type="match status" value="1"/>
</dbReference>